<dbReference type="Proteomes" id="UP001201163">
    <property type="component" value="Unassembled WGS sequence"/>
</dbReference>
<feature type="domain" description="RNase H type-1" evidence="1">
    <location>
        <begin position="249"/>
        <end position="322"/>
    </location>
</feature>
<evidence type="ECO:0000313" key="3">
    <source>
        <dbReference type="Proteomes" id="UP001201163"/>
    </source>
</evidence>
<accession>A0AAD4L8X1</accession>
<dbReference type="InterPro" id="IPR012337">
    <property type="entry name" value="RNaseH-like_sf"/>
</dbReference>
<evidence type="ECO:0000313" key="2">
    <source>
        <dbReference type="EMBL" id="KAH8982373.1"/>
    </source>
</evidence>
<dbReference type="EMBL" id="JAKELL010000100">
    <property type="protein sequence ID" value="KAH8982373.1"/>
    <property type="molecule type" value="Genomic_DNA"/>
</dbReference>
<organism evidence="2 3">
    <name type="scientific">Lactarius akahatsu</name>
    <dbReference type="NCBI Taxonomy" id="416441"/>
    <lineage>
        <taxon>Eukaryota</taxon>
        <taxon>Fungi</taxon>
        <taxon>Dikarya</taxon>
        <taxon>Basidiomycota</taxon>
        <taxon>Agaricomycotina</taxon>
        <taxon>Agaricomycetes</taxon>
        <taxon>Russulales</taxon>
        <taxon>Russulaceae</taxon>
        <taxon>Lactarius</taxon>
    </lineage>
</organism>
<dbReference type="Gene3D" id="3.30.420.10">
    <property type="entry name" value="Ribonuclease H-like superfamily/Ribonuclease H"/>
    <property type="match status" value="1"/>
</dbReference>
<dbReference type="GO" id="GO:0003676">
    <property type="term" value="F:nucleic acid binding"/>
    <property type="evidence" value="ECO:0007669"/>
    <property type="project" value="InterPro"/>
</dbReference>
<evidence type="ECO:0000259" key="1">
    <source>
        <dbReference type="PROSITE" id="PS50879"/>
    </source>
</evidence>
<dbReference type="GO" id="GO:0004523">
    <property type="term" value="F:RNA-DNA hybrid ribonuclease activity"/>
    <property type="evidence" value="ECO:0007669"/>
    <property type="project" value="InterPro"/>
</dbReference>
<comment type="caution">
    <text evidence="2">The sequence shown here is derived from an EMBL/GenBank/DDBJ whole genome shotgun (WGS) entry which is preliminary data.</text>
</comment>
<dbReference type="SUPFAM" id="SSF53098">
    <property type="entry name" value="Ribonuclease H-like"/>
    <property type="match status" value="1"/>
</dbReference>
<protein>
    <recommendedName>
        <fullName evidence="1">RNase H type-1 domain-containing protein</fullName>
    </recommendedName>
</protein>
<feature type="non-terminal residue" evidence="2">
    <location>
        <position position="1"/>
    </location>
</feature>
<reference evidence="2" key="1">
    <citation type="submission" date="2022-01" db="EMBL/GenBank/DDBJ databases">
        <title>Comparative genomics reveals a dynamic genome evolution in the ectomycorrhizal milk-cap (Lactarius) mushrooms.</title>
        <authorList>
            <consortium name="DOE Joint Genome Institute"/>
            <person name="Lebreton A."/>
            <person name="Tang N."/>
            <person name="Kuo A."/>
            <person name="LaButti K."/>
            <person name="Drula E."/>
            <person name="Barry K."/>
            <person name="Clum A."/>
            <person name="Lipzen A."/>
            <person name="Mousain D."/>
            <person name="Ng V."/>
            <person name="Wang R."/>
            <person name="Wang X."/>
            <person name="Dai Y."/>
            <person name="Henrissat B."/>
            <person name="Grigoriev I.V."/>
            <person name="Guerin-Laguette A."/>
            <person name="Yu F."/>
            <person name="Martin F.M."/>
        </authorList>
    </citation>
    <scope>NUCLEOTIDE SEQUENCE</scope>
    <source>
        <strain evidence="2">QP</strain>
    </source>
</reference>
<keyword evidence="3" id="KW-1185">Reference proteome</keyword>
<name>A0AAD4L8X1_9AGAM</name>
<dbReference type="PROSITE" id="PS50879">
    <property type="entry name" value="RNASE_H_1"/>
    <property type="match status" value="1"/>
</dbReference>
<feature type="non-terminal residue" evidence="2">
    <location>
        <position position="322"/>
    </location>
</feature>
<dbReference type="InterPro" id="IPR002156">
    <property type="entry name" value="RNaseH_domain"/>
</dbReference>
<proteinExistence type="predicted"/>
<dbReference type="AlphaFoldDB" id="A0AAD4L8X1"/>
<dbReference type="InterPro" id="IPR036397">
    <property type="entry name" value="RNaseH_sf"/>
</dbReference>
<dbReference type="Pfam" id="PF00075">
    <property type="entry name" value="RNase_H"/>
    <property type="match status" value="1"/>
</dbReference>
<sequence>WLKSYLNFSNSRPTWATVTDLTISAAAPPGLSPLALVNCYIQDWPTPTRGPRAAKLGHDTMRMLKAAKKYGACLAAIRLSSTVRASLPAWYHLKSKLRPLNNRQSKCLLRKHNVKTVTDLVKISARICLRSPTTPHTVSPRCACEDCILDRINGCNHPHECVEEALTRVHNIIPRLNPINLGDPHDNLSLTRHRKRQNATAREKNEEILFDPSITCKNDLTECFRVFTKPELVSSVPARRTYTIGLNLRHHKITIYTDGACLNNGKANARCGSSIWIDQEDPRNDAIRVPGPKQSNQIGEVAAIIAAVGKIPNFWPILIKTD</sequence>
<gene>
    <name evidence="2" type="ORF">EDB92DRAFT_1769350</name>
</gene>